<organism evidence="2 3">
    <name type="scientific">Streptobacillus felis</name>
    <dbReference type="NCBI Taxonomy" id="1384509"/>
    <lineage>
        <taxon>Bacteria</taxon>
        <taxon>Fusobacteriati</taxon>
        <taxon>Fusobacteriota</taxon>
        <taxon>Fusobacteriia</taxon>
        <taxon>Fusobacteriales</taxon>
        <taxon>Leptotrichiaceae</taxon>
        <taxon>Streptobacillus</taxon>
    </lineage>
</organism>
<accession>A0A7Z0T6Z8</accession>
<evidence type="ECO:0000313" key="3">
    <source>
        <dbReference type="Proteomes" id="UP000526184"/>
    </source>
</evidence>
<evidence type="ECO:0000256" key="1">
    <source>
        <dbReference type="SAM" id="Phobius"/>
    </source>
</evidence>
<gene>
    <name evidence="2" type="ORF">HP397_02795</name>
</gene>
<keyword evidence="3" id="KW-1185">Reference proteome</keyword>
<dbReference type="EMBL" id="JABMKT010000010">
    <property type="protein sequence ID" value="NYV27756.1"/>
    <property type="molecule type" value="Genomic_DNA"/>
</dbReference>
<sequence length="115" mass="13837">MIMIITTSLYITYFVVLINNEDEENKNVFAEFKEVVKAKWLRYIKYFFIFALFITIFVATIFLILSNIDEFVYIFLLSIIIFVLSILFIYLALETIIIHKLVEEYKNEKLIVERE</sequence>
<comment type="caution">
    <text evidence="2">The sequence shown here is derived from an EMBL/GenBank/DDBJ whole genome shotgun (WGS) entry which is preliminary data.</text>
</comment>
<keyword evidence="1" id="KW-0472">Membrane</keyword>
<dbReference type="AlphaFoldDB" id="A0A7Z0T6Z8"/>
<feature type="transmembrane region" description="Helical" evidence="1">
    <location>
        <begin position="43"/>
        <end position="65"/>
    </location>
</feature>
<reference evidence="2 3" key="1">
    <citation type="submission" date="2020-05" db="EMBL/GenBank/DDBJ databases">
        <title>Streptobacillus felis strain LHL191014123.</title>
        <authorList>
            <person name="Fawzy A."/>
            <person name="Rau J."/>
            <person name="Risse K."/>
            <person name="Schauerte N."/>
            <person name="Geiger C."/>
            <person name="Blom J."/>
            <person name="Imirzalioglu C."/>
            <person name="Falgenhauer J."/>
            <person name="Bach A."/>
            <person name="Herden C."/>
            <person name="Eisenberg T."/>
        </authorList>
    </citation>
    <scope>NUCLEOTIDE SEQUENCE [LARGE SCALE GENOMIC DNA]</scope>
    <source>
        <strain evidence="2 3">LHL191014123</strain>
    </source>
</reference>
<keyword evidence="1" id="KW-1133">Transmembrane helix</keyword>
<name>A0A7Z0T6Z8_9FUSO</name>
<feature type="transmembrane region" description="Helical" evidence="1">
    <location>
        <begin position="71"/>
        <end position="93"/>
    </location>
</feature>
<dbReference type="Proteomes" id="UP000526184">
    <property type="component" value="Unassembled WGS sequence"/>
</dbReference>
<protein>
    <submittedName>
        <fullName evidence="2">Uncharacterized protein</fullName>
    </submittedName>
</protein>
<keyword evidence="1" id="KW-0812">Transmembrane</keyword>
<proteinExistence type="predicted"/>
<evidence type="ECO:0000313" key="2">
    <source>
        <dbReference type="EMBL" id="NYV27756.1"/>
    </source>
</evidence>